<accession>A0A9W6V5T2</accession>
<dbReference type="GO" id="GO:0031177">
    <property type="term" value="F:phosphopantetheine binding"/>
    <property type="evidence" value="ECO:0007669"/>
    <property type="project" value="InterPro"/>
</dbReference>
<dbReference type="InterPro" id="IPR013120">
    <property type="entry name" value="FAR_NAD-bd"/>
</dbReference>
<dbReference type="SUPFAM" id="SSF56801">
    <property type="entry name" value="Acetyl-CoA synthetase-like"/>
    <property type="match status" value="1"/>
</dbReference>
<keyword evidence="7" id="KW-1185">Reference proteome</keyword>
<dbReference type="PANTHER" id="PTHR44845:SF6">
    <property type="entry name" value="BETA-ALANINE-ACTIVATING ENZYME"/>
    <property type="match status" value="1"/>
</dbReference>
<evidence type="ECO:0000259" key="5">
    <source>
        <dbReference type="PROSITE" id="PS50075"/>
    </source>
</evidence>
<comment type="caution">
    <text evidence="6">The sequence shown here is derived from an EMBL/GenBank/DDBJ whole genome shotgun (WGS) entry which is preliminary data.</text>
</comment>
<comment type="cofactor">
    <cofactor evidence="1">
        <name>pantetheine 4'-phosphate</name>
        <dbReference type="ChEBI" id="CHEBI:47942"/>
    </cofactor>
</comment>
<dbReference type="AlphaFoldDB" id="A0A9W6V5T2"/>
<evidence type="ECO:0000313" key="6">
    <source>
        <dbReference type="EMBL" id="GLW89717.1"/>
    </source>
</evidence>
<dbReference type="PANTHER" id="PTHR44845">
    <property type="entry name" value="CARRIER DOMAIN-CONTAINING PROTEIN"/>
    <property type="match status" value="1"/>
</dbReference>
<dbReference type="InterPro" id="IPR020806">
    <property type="entry name" value="PKS_PP-bd"/>
</dbReference>
<dbReference type="InterPro" id="IPR045851">
    <property type="entry name" value="AMP-bd_C_sf"/>
</dbReference>
<dbReference type="InterPro" id="IPR010080">
    <property type="entry name" value="Thioester_reductase-like_dom"/>
</dbReference>
<evidence type="ECO:0000256" key="3">
    <source>
        <dbReference type="ARBA" id="ARBA00022553"/>
    </source>
</evidence>
<dbReference type="InterPro" id="IPR006162">
    <property type="entry name" value="Ppantetheine_attach_site"/>
</dbReference>
<dbReference type="FunFam" id="1.10.1200.10:FF:000016">
    <property type="entry name" value="Non-ribosomal peptide synthase"/>
    <property type="match status" value="1"/>
</dbReference>
<dbReference type="Gene3D" id="1.10.1200.10">
    <property type="entry name" value="ACP-like"/>
    <property type="match status" value="1"/>
</dbReference>
<dbReference type="GO" id="GO:0044550">
    <property type="term" value="P:secondary metabolite biosynthetic process"/>
    <property type="evidence" value="ECO:0007669"/>
    <property type="project" value="UniProtKB-ARBA"/>
</dbReference>
<proteinExistence type="predicted"/>
<dbReference type="CDD" id="cd05235">
    <property type="entry name" value="SDR_e1"/>
    <property type="match status" value="1"/>
</dbReference>
<evidence type="ECO:0000256" key="4">
    <source>
        <dbReference type="SAM" id="MobiDB-lite"/>
    </source>
</evidence>
<dbReference type="InterPro" id="IPR036736">
    <property type="entry name" value="ACP-like_sf"/>
</dbReference>
<dbReference type="NCBIfam" id="TIGR01746">
    <property type="entry name" value="Thioester-redct"/>
    <property type="match status" value="1"/>
</dbReference>
<protein>
    <recommendedName>
        <fullName evidence="5">Carrier domain-containing protein</fullName>
    </recommendedName>
</protein>
<evidence type="ECO:0000256" key="2">
    <source>
        <dbReference type="ARBA" id="ARBA00022450"/>
    </source>
</evidence>
<evidence type="ECO:0000313" key="7">
    <source>
        <dbReference type="Proteomes" id="UP001165042"/>
    </source>
</evidence>
<organism evidence="6 7">
    <name type="scientific">Actinokineospora globicatena</name>
    <dbReference type="NCBI Taxonomy" id="103729"/>
    <lineage>
        <taxon>Bacteria</taxon>
        <taxon>Bacillati</taxon>
        <taxon>Actinomycetota</taxon>
        <taxon>Actinomycetes</taxon>
        <taxon>Pseudonocardiales</taxon>
        <taxon>Pseudonocardiaceae</taxon>
        <taxon>Actinokineospora</taxon>
    </lineage>
</organism>
<feature type="domain" description="Carrier" evidence="5">
    <location>
        <begin position="88"/>
        <end position="163"/>
    </location>
</feature>
<sequence length="580" mass="62797">MSGTDTPLDIQRAGSTDTALGNDPLATSWETTLRGDLRGFARASLPDAMVPTHFVVLPRLPTLPNGKVDRASLPPLRPEEPAADDYLAPRTTVESRVARVWADVLGVSRVGVRTEFFALGGNSLSVMRMAAAVREAFDVRVDLRRFLEDPTVERLARMVGATGDPALTTGGPRGVQPDELRREAVLPEDVRPDPDAVPATSGPYRTILVTGATGYTGAYLVRELLDRGDADLLVLARGDDAEDVVARVRANLEHYGIWHPGDDARLRGVAGDIGRPYLGLDRATYHAVATDAELIVHNAADSRWTIPYQQAKPVNVLGTVEVLRLACRSRIKPVHYVCSTGAFPGVDGAVTWTEDPLPDPEGVVGGYRQTKWVADTLVHAARDRGVPASVYRPGALTGAQDTGACATDTFINHLIRGWVQLGAAMRYDFRLELVPVDYCAKAIAHIALSGAAPATYHLPGARTVDMDEIVDHLIALGHPLRTLPYRRWREELVAAVEGGADNELAPYLPLLDADRPAEEIGLAGSRPEFDTTRLTAALAGTGIAPRRVDRDLMDLYLRYFEAIGYLPAPPRPLPQNGSDR</sequence>
<dbReference type="Pfam" id="PF00550">
    <property type="entry name" value="PP-binding"/>
    <property type="match status" value="1"/>
</dbReference>
<dbReference type="InterPro" id="IPR009081">
    <property type="entry name" value="PP-bd_ACP"/>
</dbReference>
<dbReference type="SUPFAM" id="SSF47336">
    <property type="entry name" value="ACP-like"/>
    <property type="match status" value="1"/>
</dbReference>
<keyword evidence="2" id="KW-0596">Phosphopantetheine</keyword>
<gene>
    <name evidence="6" type="ORF">Aglo03_05330</name>
</gene>
<dbReference type="Proteomes" id="UP001165042">
    <property type="component" value="Unassembled WGS sequence"/>
</dbReference>
<dbReference type="PROSITE" id="PS00012">
    <property type="entry name" value="PHOSPHOPANTETHEINE"/>
    <property type="match status" value="1"/>
</dbReference>
<reference evidence="6" key="1">
    <citation type="submission" date="2023-02" db="EMBL/GenBank/DDBJ databases">
        <title>Actinokineospora globicatena NBRC 15670.</title>
        <authorList>
            <person name="Ichikawa N."/>
            <person name="Sato H."/>
            <person name="Tonouchi N."/>
        </authorList>
    </citation>
    <scope>NUCLEOTIDE SEQUENCE</scope>
    <source>
        <strain evidence="6">NBRC 15670</strain>
    </source>
</reference>
<dbReference type="EMBL" id="BSSD01000001">
    <property type="protein sequence ID" value="GLW89717.1"/>
    <property type="molecule type" value="Genomic_DNA"/>
</dbReference>
<dbReference type="Pfam" id="PF07993">
    <property type="entry name" value="NAD_binding_4"/>
    <property type="match status" value="1"/>
</dbReference>
<dbReference type="SUPFAM" id="SSF51735">
    <property type="entry name" value="NAD(P)-binding Rossmann-fold domains"/>
    <property type="match status" value="1"/>
</dbReference>
<dbReference type="PROSITE" id="PS50075">
    <property type="entry name" value="CARRIER"/>
    <property type="match status" value="1"/>
</dbReference>
<feature type="region of interest" description="Disordered" evidence="4">
    <location>
        <begin position="1"/>
        <end position="25"/>
    </location>
</feature>
<dbReference type="SMART" id="SM00823">
    <property type="entry name" value="PKS_PP"/>
    <property type="match status" value="1"/>
</dbReference>
<dbReference type="RefSeq" id="WP_285607153.1">
    <property type="nucleotide sequence ID" value="NZ_BSSD01000001.1"/>
</dbReference>
<dbReference type="Gene3D" id="3.30.300.30">
    <property type="match status" value="1"/>
</dbReference>
<evidence type="ECO:0000256" key="1">
    <source>
        <dbReference type="ARBA" id="ARBA00001957"/>
    </source>
</evidence>
<dbReference type="GO" id="GO:0072330">
    <property type="term" value="P:monocarboxylic acid biosynthetic process"/>
    <property type="evidence" value="ECO:0007669"/>
    <property type="project" value="UniProtKB-ARBA"/>
</dbReference>
<keyword evidence="3" id="KW-0597">Phosphoprotein</keyword>
<name>A0A9W6V5T2_9PSEU</name>
<dbReference type="Gene3D" id="3.40.50.720">
    <property type="entry name" value="NAD(P)-binding Rossmann-like Domain"/>
    <property type="match status" value="1"/>
</dbReference>
<dbReference type="InterPro" id="IPR036291">
    <property type="entry name" value="NAD(P)-bd_dom_sf"/>
</dbReference>